<keyword evidence="1" id="KW-0472">Membrane</keyword>
<evidence type="ECO:0000313" key="3">
    <source>
        <dbReference type="Proteomes" id="UP000183028"/>
    </source>
</evidence>
<dbReference type="Pfam" id="PF10066">
    <property type="entry name" value="DUF2304"/>
    <property type="match status" value="1"/>
</dbReference>
<sequence length="120" mass="14148">MSLLQQIVFIFASLFTFAFIIKKITRNNLAISDSIVWILWSLFLLIISIFPQIPTVISRVLGFRSVSNFIFTMFIFFMYIMLFYQTILISQLKGKNRDLVQKLSIKDYQEYLDDSVKNLV</sequence>
<evidence type="ECO:0008006" key="4">
    <source>
        <dbReference type="Google" id="ProtNLM"/>
    </source>
</evidence>
<proteinExistence type="predicted"/>
<feature type="transmembrane region" description="Helical" evidence="1">
    <location>
        <begin position="36"/>
        <end position="57"/>
    </location>
</feature>
<accession>A0A1H6V1W0</accession>
<evidence type="ECO:0000256" key="1">
    <source>
        <dbReference type="SAM" id="Phobius"/>
    </source>
</evidence>
<reference evidence="3" key="1">
    <citation type="submission" date="2016-10" db="EMBL/GenBank/DDBJ databases">
        <authorList>
            <person name="Varghese N."/>
        </authorList>
    </citation>
    <scope>NUCLEOTIDE SEQUENCE [LARGE SCALE GENOMIC DNA]</scope>
    <source>
        <strain evidence="3">DSM 20406</strain>
    </source>
</reference>
<keyword evidence="1" id="KW-0812">Transmembrane</keyword>
<dbReference type="RefSeq" id="WP_074732311.1">
    <property type="nucleotide sequence ID" value="NZ_FNYK01000037.1"/>
</dbReference>
<dbReference type="EMBL" id="FNYK01000037">
    <property type="protein sequence ID" value="SEI94222.1"/>
    <property type="molecule type" value="Genomic_DNA"/>
</dbReference>
<feature type="transmembrane region" description="Helical" evidence="1">
    <location>
        <begin position="6"/>
        <end position="24"/>
    </location>
</feature>
<dbReference type="Proteomes" id="UP000183028">
    <property type="component" value="Unassembled WGS sequence"/>
</dbReference>
<organism evidence="2 3">
    <name type="scientific">Sharpea azabuensis</name>
    <dbReference type="NCBI Taxonomy" id="322505"/>
    <lineage>
        <taxon>Bacteria</taxon>
        <taxon>Bacillati</taxon>
        <taxon>Bacillota</taxon>
        <taxon>Erysipelotrichia</taxon>
        <taxon>Erysipelotrichales</taxon>
        <taxon>Coprobacillaceae</taxon>
        <taxon>Sharpea</taxon>
    </lineage>
</organism>
<keyword evidence="1" id="KW-1133">Transmembrane helix</keyword>
<keyword evidence="3" id="KW-1185">Reference proteome</keyword>
<name>A0A1H6V1W0_9FIRM</name>
<feature type="transmembrane region" description="Helical" evidence="1">
    <location>
        <begin position="69"/>
        <end position="89"/>
    </location>
</feature>
<gene>
    <name evidence="2" type="ORF">SAMN04487834_10372</name>
</gene>
<evidence type="ECO:0000313" key="2">
    <source>
        <dbReference type="EMBL" id="SEI94222.1"/>
    </source>
</evidence>
<dbReference type="InterPro" id="IPR019277">
    <property type="entry name" value="DUF2304"/>
</dbReference>
<dbReference type="AlphaFoldDB" id="A0A1H6V1W0"/>
<protein>
    <recommendedName>
        <fullName evidence="4">DUF2304 domain-containing protein</fullName>
    </recommendedName>
</protein>